<accession>A0A4Q9N6A8</accession>
<keyword evidence="2" id="KW-0812">Transmembrane</keyword>
<protein>
    <recommendedName>
        <fullName evidence="4">CN hydrolase domain-containing protein</fullName>
    </recommendedName>
</protein>
<dbReference type="EMBL" id="ML143388">
    <property type="protein sequence ID" value="TBU34671.1"/>
    <property type="molecule type" value="Genomic_DNA"/>
</dbReference>
<evidence type="ECO:0008006" key="4">
    <source>
        <dbReference type="Google" id="ProtNLM"/>
    </source>
</evidence>
<keyword evidence="2" id="KW-1133">Transmembrane helix</keyword>
<feature type="transmembrane region" description="Helical" evidence="2">
    <location>
        <begin position="90"/>
        <end position="114"/>
    </location>
</feature>
<sequence length="602" mass="64830">MPSIASLPIQHPSWTYLTLAPILALGALSPTPSLPPLVLLLAILRLHAGTIVPRRNWSGGAKQIILITLSIAIAHAGSSLHALSTPYISLFVLALISTVTTVIAASAVALGYYLERAFRTSWALATVFPATWATAWALVEYCSPIGQLATWSPVVQVGGYAWLRHVGGQVAINWVVAAWAVVFADAAGKWIVGSSDEEVIVTAAPHLISVAEDDFPAVEVTPPTPNANGTTTTSHEPSRSPSSTLLLTGLLLALAVPSYFTSDLPTHVAAPNVTPFGVACALPFPMRNGRPLGPPGLDDYIAESRTLQSSAQIVLWPESAVHFQSRNEREDAFNKTQQRMNRGVYYGIGFDEIVHEDSADGVWRAGMRRNGLVLLSSEGVVFEYYKRHLVPIAESFSMTPSNERPTMFTMQLKAPRGWSAPSWAPGPNYTRPVDFTASICLDFSTSSSFAGLPSRPALILAPARTWHTSIGLAMWEQAKARAEEQGSMVLWCDGGEGGVSGVAGKGMHAFRQVGPGSWSQTVSIPWPFDQRRTVFSVVGTSTALGVVWALAGLFWMAGGVRSTFNDRDHGAGRATVRIVRSIRAAVEYVSRRDRRGETEPLL</sequence>
<dbReference type="Proteomes" id="UP000292957">
    <property type="component" value="Unassembled WGS sequence"/>
</dbReference>
<dbReference type="SUPFAM" id="SSF56317">
    <property type="entry name" value="Carbon-nitrogen hydrolase"/>
    <property type="match status" value="1"/>
</dbReference>
<feature type="region of interest" description="Disordered" evidence="1">
    <location>
        <begin position="220"/>
        <end position="241"/>
    </location>
</feature>
<feature type="transmembrane region" description="Helical" evidence="2">
    <location>
        <begin position="121"/>
        <end position="139"/>
    </location>
</feature>
<organism evidence="3">
    <name type="scientific">Dichomitus squalens</name>
    <dbReference type="NCBI Taxonomy" id="114155"/>
    <lineage>
        <taxon>Eukaryota</taxon>
        <taxon>Fungi</taxon>
        <taxon>Dikarya</taxon>
        <taxon>Basidiomycota</taxon>
        <taxon>Agaricomycotina</taxon>
        <taxon>Agaricomycetes</taxon>
        <taxon>Polyporales</taxon>
        <taxon>Polyporaceae</taxon>
        <taxon>Dichomitus</taxon>
    </lineage>
</organism>
<evidence type="ECO:0000313" key="3">
    <source>
        <dbReference type="EMBL" id="TBU34671.1"/>
    </source>
</evidence>
<dbReference type="OrthoDB" id="2626014at2759"/>
<feature type="transmembrane region" description="Helical" evidence="2">
    <location>
        <begin position="64"/>
        <end position="84"/>
    </location>
</feature>
<dbReference type="InterPro" id="IPR036526">
    <property type="entry name" value="C-N_Hydrolase_sf"/>
</dbReference>
<dbReference type="AlphaFoldDB" id="A0A4Q9N6A8"/>
<feature type="transmembrane region" description="Helical" evidence="2">
    <location>
        <begin position="534"/>
        <end position="557"/>
    </location>
</feature>
<feature type="transmembrane region" description="Helical" evidence="2">
    <location>
        <begin position="20"/>
        <end position="44"/>
    </location>
</feature>
<dbReference type="Gene3D" id="3.60.110.10">
    <property type="entry name" value="Carbon-nitrogen hydrolase"/>
    <property type="match status" value="1"/>
</dbReference>
<evidence type="ECO:0000256" key="2">
    <source>
        <dbReference type="SAM" id="Phobius"/>
    </source>
</evidence>
<name>A0A4Q9N6A8_9APHY</name>
<evidence type="ECO:0000256" key="1">
    <source>
        <dbReference type="SAM" id="MobiDB-lite"/>
    </source>
</evidence>
<reference evidence="3" key="1">
    <citation type="submission" date="2019-01" db="EMBL/GenBank/DDBJ databases">
        <title>Draft genome sequences of three monokaryotic isolates of the white-rot basidiomycete fungus Dichomitus squalens.</title>
        <authorList>
            <consortium name="DOE Joint Genome Institute"/>
            <person name="Lopez S.C."/>
            <person name="Andreopoulos B."/>
            <person name="Pangilinan J."/>
            <person name="Lipzen A."/>
            <person name="Riley R."/>
            <person name="Ahrendt S."/>
            <person name="Ng V."/>
            <person name="Barry K."/>
            <person name="Daum C."/>
            <person name="Grigoriev I.V."/>
            <person name="Hilden K.S."/>
            <person name="Makela M.R."/>
            <person name="de Vries R.P."/>
        </authorList>
    </citation>
    <scope>NUCLEOTIDE SEQUENCE [LARGE SCALE GENOMIC DNA]</scope>
    <source>
        <strain evidence="3">OM18370.1</strain>
    </source>
</reference>
<keyword evidence="2" id="KW-0472">Membrane</keyword>
<proteinExistence type="predicted"/>
<gene>
    <name evidence="3" type="ORF">BD311DRAFT_290727</name>
</gene>